<feature type="domain" description="EVE" evidence="6">
    <location>
        <begin position="149"/>
        <end position="307"/>
    </location>
</feature>
<evidence type="ECO:0000256" key="1">
    <source>
        <dbReference type="ARBA" id="ARBA00004123"/>
    </source>
</evidence>
<evidence type="ECO:0000259" key="6">
    <source>
        <dbReference type="Pfam" id="PF01878"/>
    </source>
</evidence>
<dbReference type="InterPro" id="IPR052181">
    <property type="entry name" value="5hmC_binding"/>
</dbReference>
<evidence type="ECO:0000256" key="3">
    <source>
        <dbReference type="ARBA" id="ARBA00022553"/>
    </source>
</evidence>
<dbReference type="InterPro" id="IPR002740">
    <property type="entry name" value="EVE_domain"/>
</dbReference>
<keyword evidence="3" id="KW-0597">Phosphoprotein</keyword>
<evidence type="ECO:0000313" key="7">
    <source>
        <dbReference type="EMBL" id="KAK3317257.1"/>
    </source>
</evidence>
<dbReference type="EMBL" id="JAUEPO010000007">
    <property type="protein sequence ID" value="KAK3317257.1"/>
    <property type="molecule type" value="Genomic_DNA"/>
</dbReference>
<protein>
    <recommendedName>
        <fullName evidence="2">Thymocyte nuclear protein 1</fullName>
    </recommendedName>
</protein>
<feature type="compositionally biased region" description="Low complexity" evidence="5">
    <location>
        <begin position="107"/>
        <end position="135"/>
    </location>
</feature>
<dbReference type="PANTHER" id="PTHR14087:SF7">
    <property type="entry name" value="THYMOCYTE NUCLEAR PROTEIN 1"/>
    <property type="match status" value="1"/>
</dbReference>
<dbReference type="PANTHER" id="PTHR14087">
    <property type="entry name" value="THYMOCYTE NUCLEAR PROTEIN 1"/>
    <property type="match status" value="1"/>
</dbReference>
<reference evidence="7" key="2">
    <citation type="submission" date="2023-06" db="EMBL/GenBank/DDBJ databases">
        <authorList>
            <consortium name="Lawrence Berkeley National Laboratory"/>
            <person name="Haridas S."/>
            <person name="Hensen N."/>
            <person name="Bonometti L."/>
            <person name="Westerberg I."/>
            <person name="Brannstrom I.O."/>
            <person name="Guillou S."/>
            <person name="Cros-Aarteil S."/>
            <person name="Calhoun S."/>
            <person name="Kuo A."/>
            <person name="Mondo S."/>
            <person name="Pangilinan J."/>
            <person name="Riley R."/>
            <person name="Labutti K."/>
            <person name="Andreopoulos B."/>
            <person name="Lipzen A."/>
            <person name="Chen C."/>
            <person name="Yanf M."/>
            <person name="Daum C."/>
            <person name="Ng V."/>
            <person name="Clum A."/>
            <person name="Steindorff A."/>
            <person name="Ohm R."/>
            <person name="Martin F."/>
            <person name="Silar P."/>
            <person name="Natvig D."/>
            <person name="Lalanne C."/>
            <person name="Gautier V."/>
            <person name="Ament-Velasquez S.L."/>
            <person name="Kruys A."/>
            <person name="Hutchinson M.I."/>
            <person name="Powell A.J."/>
            <person name="Barry K."/>
            <person name="Miller A.N."/>
            <person name="Grigoriev I.V."/>
            <person name="Debuchy R."/>
            <person name="Gladieux P."/>
            <person name="Thoren M.H."/>
            <person name="Johannesson H."/>
        </authorList>
    </citation>
    <scope>NUCLEOTIDE SEQUENCE</scope>
    <source>
        <strain evidence="7">SMH4131-1</strain>
    </source>
</reference>
<dbReference type="InterPro" id="IPR015947">
    <property type="entry name" value="PUA-like_sf"/>
</dbReference>
<dbReference type="Pfam" id="PF01878">
    <property type="entry name" value="EVE"/>
    <property type="match status" value="1"/>
</dbReference>
<dbReference type="AlphaFoldDB" id="A0AAE0I2C2"/>
<dbReference type="GO" id="GO:0005634">
    <property type="term" value="C:nucleus"/>
    <property type="evidence" value="ECO:0007669"/>
    <property type="project" value="UniProtKB-SubCell"/>
</dbReference>
<evidence type="ECO:0000256" key="4">
    <source>
        <dbReference type="ARBA" id="ARBA00023242"/>
    </source>
</evidence>
<accession>A0AAE0I2C2</accession>
<feature type="compositionally biased region" description="Basic and acidic residues" evidence="5">
    <location>
        <begin position="50"/>
        <end position="63"/>
    </location>
</feature>
<feature type="region of interest" description="Disordered" evidence="5">
    <location>
        <begin position="1"/>
        <end position="146"/>
    </location>
</feature>
<name>A0AAE0I2C2_9PEZI</name>
<feature type="compositionally biased region" description="Acidic residues" evidence="5">
    <location>
        <begin position="81"/>
        <end position="94"/>
    </location>
</feature>
<evidence type="ECO:0000256" key="2">
    <source>
        <dbReference type="ARBA" id="ARBA00014654"/>
    </source>
</evidence>
<comment type="caution">
    <text evidence="7">The sequence shown here is derived from an EMBL/GenBank/DDBJ whole genome shotgun (WGS) entry which is preliminary data.</text>
</comment>
<dbReference type="Proteomes" id="UP001286456">
    <property type="component" value="Unassembled WGS sequence"/>
</dbReference>
<sequence length="315" mass="34891">MPKRKPVSAPEPAAEPSRRRSLRNVKPSSSPIQGEKAGKNTKTTAAIIDETQKDQIHNQPEKPSRKKGRAAKATPKAVEPEATEESEPESEADSDPPAKKRSRSSNAQQTATKAKAKAQPKANTKPKPAPATDTTSPEEPEAPSTQPKAYWLLKAEPQTRFENGVDVAFSIDDLAAKTVPEPWDGIRAYAARNNLRAMKKGDLAFFYHSNCKEPGIVGTMEIVREHSVDESAHDPKAPYYDPKSTPENPRWSVVHVEFRSKFADIVPLTYLRAMGAPGQPLENMQMLKQSRLSVSKVSADEWEFIMRKQREGFKA</sequence>
<comment type="subcellular location">
    <subcellularLocation>
        <location evidence="1">Nucleus</location>
    </subcellularLocation>
</comment>
<evidence type="ECO:0000313" key="8">
    <source>
        <dbReference type="Proteomes" id="UP001286456"/>
    </source>
</evidence>
<dbReference type="Gene3D" id="3.10.590.10">
    <property type="entry name" value="ph1033 like domains"/>
    <property type="match status" value="1"/>
</dbReference>
<dbReference type="SUPFAM" id="SSF88697">
    <property type="entry name" value="PUA domain-like"/>
    <property type="match status" value="1"/>
</dbReference>
<evidence type="ECO:0000256" key="5">
    <source>
        <dbReference type="SAM" id="MobiDB-lite"/>
    </source>
</evidence>
<dbReference type="InterPro" id="IPR047197">
    <property type="entry name" value="THYN1-like_EVE"/>
</dbReference>
<organism evidence="7 8">
    <name type="scientific">Cercophora scortea</name>
    <dbReference type="NCBI Taxonomy" id="314031"/>
    <lineage>
        <taxon>Eukaryota</taxon>
        <taxon>Fungi</taxon>
        <taxon>Dikarya</taxon>
        <taxon>Ascomycota</taxon>
        <taxon>Pezizomycotina</taxon>
        <taxon>Sordariomycetes</taxon>
        <taxon>Sordariomycetidae</taxon>
        <taxon>Sordariales</taxon>
        <taxon>Lasiosphaeriaceae</taxon>
        <taxon>Cercophora</taxon>
    </lineage>
</organism>
<gene>
    <name evidence="7" type="ORF">B0T19DRAFT_288051</name>
</gene>
<proteinExistence type="predicted"/>
<keyword evidence="8" id="KW-1185">Reference proteome</keyword>
<dbReference type="FunFam" id="3.10.590.10:FF:000003">
    <property type="entry name" value="Thymocyte nuclear protein 1"/>
    <property type="match status" value="1"/>
</dbReference>
<dbReference type="CDD" id="cd21133">
    <property type="entry name" value="EVE"/>
    <property type="match status" value="1"/>
</dbReference>
<reference evidence="7" key="1">
    <citation type="journal article" date="2023" name="Mol. Phylogenet. Evol.">
        <title>Genome-scale phylogeny and comparative genomics of the fungal order Sordariales.</title>
        <authorList>
            <person name="Hensen N."/>
            <person name="Bonometti L."/>
            <person name="Westerberg I."/>
            <person name="Brannstrom I.O."/>
            <person name="Guillou S."/>
            <person name="Cros-Aarteil S."/>
            <person name="Calhoun S."/>
            <person name="Haridas S."/>
            <person name="Kuo A."/>
            <person name="Mondo S."/>
            <person name="Pangilinan J."/>
            <person name="Riley R."/>
            <person name="LaButti K."/>
            <person name="Andreopoulos B."/>
            <person name="Lipzen A."/>
            <person name="Chen C."/>
            <person name="Yan M."/>
            <person name="Daum C."/>
            <person name="Ng V."/>
            <person name="Clum A."/>
            <person name="Steindorff A."/>
            <person name="Ohm R.A."/>
            <person name="Martin F."/>
            <person name="Silar P."/>
            <person name="Natvig D.O."/>
            <person name="Lalanne C."/>
            <person name="Gautier V."/>
            <person name="Ament-Velasquez S.L."/>
            <person name="Kruys A."/>
            <person name="Hutchinson M.I."/>
            <person name="Powell A.J."/>
            <person name="Barry K."/>
            <person name="Miller A.N."/>
            <person name="Grigoriev I.V."/>
            <person name="Debuchy R."/>
            <person name="Gladieux P."/>
            <person name="Hiltunen Thoren M."/>
            <person name="Johannesson H."/>
        </authorList>
    </citation>
    <scope>NUCLEOTIDE SEQUENCE</scope>
    <source>
        <strain evidence="7">SMH4131-1</strain>
    </source>
</reference>
<keyword evidence="4" id="KW-0539">Nucleus</keyword>